<dbReference type="SUPFAM" id="SSF57997">
    <property type="entry name" value="Tropomyosin"/>
    <property type="match status" value="1"/>
</dbReference>
<sequence length="708" mass="78989">ASVDRESVVEELQEEHHDLQRVHATASRHTRDLHTRLSQAGSASQPFIQFCQERYDAVVRELGVTSALLTDERVSVQRLEAELASVASIREEHRRLQVSSAVAARRSQRQIEILERPVADLRSQLTALTGHPDLGSAPPPALARRLQAQDREVRSSRERIATLKRSEKALEDATAQLRRQAEAGNRRLARLREECGEYQQRLESLRDERDQVTTQLRGTRERLTKTRSELQSQAEHITSMRSSMSRLEGQVAQWRGADAESQATLTELTAETELLRQDQDRLSRVYNELRDHYAEAYTRFSAVASAMGQTVTLPPPSNFVQAEPRERRRPTPTPPPPSSIRDRPAGSSPSTRAHKTALTPFSSSAPRDTTSSEQALPTSSPQPSTGVNNNVVGSTATARSGSSFISPTASQGTLDLGGTSSRSVEHNVGDFDLFGSEDDEEDPNYLAALARSRAELRRSHSHEEHRTDLVQRLPAASNPDDDGSSSSTANCSSDHSDRGSQLGSSPDVSSDSEDDSHSEIDNPRAQNYGAAAPARPSSTSQRLIPATTIAPRSQWIPGYERARRFRAGDVIPWDAHILSSLTVDAVQEILSADPPPWAVLDTSGIPLTFSPNFMIPEFVEKYLVFEDRYMQALWESLHFLSISTIMCRRDPKLAAYHEGRRQRQSRAGEAWTRYLRVVMQVVRLRRCDLDILLDPFFMHLPKSRKPKE</sequence>
<feature type="compositionally biased region" description="Polar residues" evidence="2">
    <location>
        <begin position="484"/>
        <end position="493"/>
    </location>
</feature>
<evidence type="ECO:0008006" key="5">
    <source>
        <dbReference type="Google" id="ProtNLM"/>
    </source>
</evidence>
<feature type="region of interest" description="Disordered" evidence="2">
    <location>
        <begin position="310"/>
        <end position="426"/>
    </location>
</feature>
<feature type="compositionally biased region" description="Basic and acidic residues" evidence="2">
    <location>
        <begin position="457"/>
        <end position="469"/>
    </location>
</feature>
<feature type="non-terminal residue" evidence="3">
    <location>
        <position position="1"/>
    </location>
</feature>
<organism evidence="3 4">
    <name type="scientific">Phytophthora nicotianae P10297</name>
    <dbReference type="NCBI Taxonomy" id="1317064"/>
    <lineage>
        <taxon>Eukaryota</taxon>
        <taxon>Sar</taxon>
        <taxon>Stramenopiles</taxon>
        <taxon>Oomycota</taxon>
        <taxon>Peronosporomycetes</taxon>
        <taxon>Peronosporales</taxon>
        <taxon>Peronosporaceae</taxon>
        <taxon>Phytophthora</taxon>
    </lineage>
</organism>
<dbReference type="Proteomes" id="UP000018948">
    <property type="component" value="Unassembled WGS sequence"/>
</dbReference>
<feature type="coiled-coil region" evidence="1">
    <location>
        <begin position="146"/>
        <end position="222"/>
    </location>
</feature>
<feature type="compositionally biased region" description="Low complexity" evidence="2">
    <location>
        <begin position="500"/>
        <end position="509"/>
    </location>
</feature>
<keyword evidence="1" id="KW-0175">Coiled coil</keyword>
<name>W2ZZL9_PHYNI</name>
<reference evidence="3 4" key="1">
    <citation type="submission" date="2013-11" db="EMBL/GenBank/DDBJ databases">
        <title>The Genome Sequence of Phytophthora parasitica P10297.</title>
        <authorList>
            <consortium name="The Broad Institute Genomics Platform"/>
            <person name="Russ C."/>
            <person name="Tyler B."/>
            <person name="Panabieres F."/>
            <person name="Shan W."/>
            <person name="Tripathy S."/>
            <person name="Grunwald N."/>
            <person name="Machado M."/>
            <person name="Johnson C.S."/>
            <person name="Walker B."/>
            <person name="Young S.K."/>
            <person name="Zeng Q."/>
            <person name="Gargeya S."/>
            <person name="Fitzgerald M."/>
            <person name="Haas B."/>
            <person name="Abouelleil A."/>
            <person name="Allen A.W."/>
            <person name="Alvarado L."/>
            <person name="Arachchi H.M."/>
            <person name="Berlin A.M."/>
            <person name="Chapman S.B."/>
            <person name="Gainer-Dewar J."/>
            <person name="Goldberg J."/>
            <person name="Griggs A."/>
            <person name="Gujja S."/>
            <person name="Hansen M."/>
            <person name="Howarth C."/>
            <person name="Imamovic A."/>
            <person name="Ireland A."/>
            <person name="Larimer J."/>
            <person name="McCowan C."/>
            <person name="Murphy C."/>
            <person name="Pearson M."/>
            <person name="Poon T.W."/>
            <person name="Priest M."/>
            <person name="Roberts A."/>
            <person name="Saif S."/>
            <person name="Shea T."/>
            <person name="Sisk P."/>
            <person name="Sykes S."/>
            <person name="Wortman J."/>
            <person name="Nusbaum C."/>
            <person name="Birren B."/>
        </authorList>
    </citation>
    <scope>NUCLEOTIDE SEQUENCE [LARGE SCALE GENOMIC DNA]</scope>
    <source>
        <strain evidence="3 4">P10297</strain>
    </source>
</reference>
<dbReference type="Gene3D" id="1.10.287.1490">
    <property type="match status" value="1"/>
</dbReference>
<evidence type="ECO:0000313" key="3">
    <source>
        <dbReference type="EMBL" id="ETP52396.1"/>
    </source>
</evidence>
<accession>W2ZZL9</accession>
<comment type="caution">
    <text evidence="3">The sequence shown here is derived from an EMBL/GenBank/DDBJ whole genome shotgun (WGS) entry which is preliminary data.</text>
</comment>
<protein>
    <recommendedName>
        <fullName evidence="5">Autophagy-related protein 16 domain-containing protein</fullName>
    </recommendedName>
</protein>
<dbReference type="AlphaFoldDB" id="W2ZZL9"/>
<feature type="compositionally biased region" description="Polar residues" evidence="2">
    <location>
        <begin position="359"/>
        <end position="422"/>
    </location>
</feature>
<evidence type="ECO:0000256" key="1">
    <source>
        <dbReference type="SAM" id="Coils"/>
    </source>
</evidence>
<gene>
    <name evidence="3" type="ORF">F442_02585</name>
</gene>
<evidence type="ECO:0000313" key="4">
    <source>
        <dbReference type="Proteomes" id="UP000018948"/>
    </source>
</evidence>
<proteinExistence type="predicted"/>
<dbReference type="OrthoDB" id="145754at2759"/>
<dbReference type="EMBL" id="ANIY01000557">
    <property type="protein sequence ID" value="ETP52396.1"/>
    <property type="molecule type" value="Genomic_DNA"/>
</dbReference>
<feature type="region of interest" description="Disordered" evidence="2">
    <location>
        <begin position="457"/>
        <end position="545"/>
    </location>
</feature>
<evidence type="ECO:0000256" key="2">
    <source>
        <dbReference type="SAM" id="MobiDB-lite"/>
    </source>
</evidence>